<name>A0A5Q0L6C9_9ACTN</name>
<evidence type="ECO:0000313" key="2">
    <source>
        <dbReference type="EMBL" id="QFZ72501.1"/>
    </source>
</evidence>
<gene>
    <name evidence="2" type="ORF">GFH48_03795</name>
</gene>
<dbReference type="EMBL" id="CP045643">
    <property type="protein sequence ID" value="QFZ72501.1"/>
    <property type="molecule type" value="Genomic_DNA"/>
</dbReference>
<organism evidence="2 3">
    <name type="scientific">Streptomyces fagopyri</name>
    <dbReference type="NCBI Taxonomy" id="2662397"/>
    <lineage>
        <taxon>Bacteria</taxon>
        <taxon>Bacillati</taxon>
        <taxon>Actinomycetota</taxon>
        <taxon>Actinomycetes</taxon>
        <taxon>Kitasatosporales</taxon>
        <taxon>Streptomycetaceae</taxon>
        <taxon>Streptomyces</taxon>
    </lineage>
</organism>
<evidence type="ECO:0000313" key="3">
    <source>
        <dbReference type="Proteomes" id="UP000326179"/>
    </source>
</evidence>
<dbReference type="RefSeq" id="WP_153286870.1">
    <property type="nucleotide sequence ID" value="NZ_CP045643.1"/>
</dbReference>
<evidence type="ECO:0000256" key="1">
    <source>
        <dbReference type="SAM" id="MobiDB-lite"/>
    </source>
</evidence>
<proteinExistence type="predicted"/>
<dbReference type="Proteomes" id="UP000326179">
    <property type="component" value="Chromosome"/>
</dbReference>
<sequence>MVTVSLTGASREDAATVFDVLRTAFPVDRPPDAVSREQPGDHPAVWSAEFVPTQERIPTGPTPLEGSLTATLQGGHVAVDQLCEALRAAFAVDEEGTASGDQEKEVDLCLGTKRP</sequence>
<accession>A0A5Q0L6C9</accession>
<keyword evidence="3" id="KW-1185">Reference proteome</keyword>
<feature type="region of interest" description="Disordered" evidence="1">
    <location>
        <begin position="93"/>
        <end position="115"/>
    </location>
</feature>
<dbReference type="AlphaFoldDB" id="A0A5Q0L6C9"/>
<reference evidence="2 3" key="1">
    <citation type="submission" date="2019-10" db="EMBL/GenBank/DDBJ databases">
        <title>A novel species.</title>
        <authorList>
            <person name="Gao J."/>
        </authorList>
    </citation>
    <scope>NUCLEOTIDE SEQUENCE [LARGE SCALE GENOMIC DNA]</scope>
    <source>
        <strain evidence="2 3">QMT-28</strain>
    </source>
</reference>
<protein>
    <submittedName>
        <fullName evidence="2">Uncharacterized protein</fullName>
    </submittedName>
</protein>
<dbReference type="KEGG" id="sfy:GFH48_03795"/>